<dbReference type="EMBL" id="CAJVCH010570228">
    <property type="protein sequence ID" value="CAG7834407.1"/>
    <property type="molecule type" value="Genomic_DNA"/>
</dbReference>
<organism evidence="1 2">
    <name type="scientific">Allacma fusca</name>
    <dbReference type="NCBI Taxonomy" id="39272"/>
    <lineage>
        <taxon>Eukaryota</taxon>
        <taxon>Metazoa</taxon>
        <taxon>Ecdysozoa</taxon>
        <taxon>Arthropoda</taxon>
        <taxon>Hexapoda</taxon>
        <taxon>Collembola</taxon>
        <taxon>Symphypleona</taxon>
        <taxon>Sminthuridae</taxon>
        <taxon>Allacma</taxon>
    </lineage>
</organism>
<dbReference type="AlphaFoldDB" id="A0A8J2LEH7"/>
<sequence>MVLTIVEIIRTKPIVGIDRELRLNVASETNAMVIAIVEIIWTKSAVVVLGGFHENSGLKYTSNFHMGKILHRDIFQDPNPPS</sequence>
<proteinExistence type="predicted"/>
<evidence type="ECO:0000313" key="1">
    <source>
        <dbReference type="EMBL" id="CAG7834407.1"/>
    </source>
</evidence>
<comment type="caution">
    <text evidence="1">The sequence shown here is derived from an EMBL/GenBank/DDBJ whole genome shotgun (WGS) entry which is preliminary data.</text>
</comment>
<protein>
    <submittedName>
        <fullName evidence="1">Uncharacterized protein</fullName>
    </submittedName>
</protein>
<dbReference type="Proteomes" id="UP000708208">
    <property type="component" value="Unassembled WGS sequence"/>
</dbReference>
<gene>
    <name evidence="1" type="ORF">AFUS01_LOCUS43919</name>
</gene>
<evidence type="ECO:0000313" key="2">
    <source>
        <dbReference type="Proteomes" id="UP000708208"/>
    </source>
</evidence>
<accession>A0A8J2LEH7</accession>
<reference evidence="1" key="1">
    <citation type="submission" date="2021-06" db="EMBL/GenBank/DDBJ databases">
        <authorList>
            <person name="Hodson N. C."/>
            <person name="Mongue J. A."/>
            <person name="Jaron S. K."/>
        </authorList>
    </citation>
    <scope>NUCLEOTIDE SEQUENCE</scope>
</reference>
<keyword evidence="2" id="KW-1185">Reference proteome</keyword>
<name>A0A8J2LEH7_9HEXA</name>